<accession>A0A8X8WB45</accession>
<comment type="caution">
    <text evidence="2">The sequence shown here is derived from an EMBL/GenBank/DDBJ whole genome shotgun (WGS) entry which is preliminary data.</text>
</comment>
<evidence type="ECO:0000313" key="3">
    <source>
        <dbReference type="Proteomes" id="UP000298416"/>
    </source>
</evidence>
<reference evidence="2" key="2">
    <citation type="submission" date="2020-08" db="EMBL/GenBank/DDBJ databases">
        <title>Plant Genome Project.</title>
        <authorList>
            <person name="Zhang R.-G."/>
        </authorList>
    </citation>
    <scope>NUCLEOTIDE SEQUENCE</scope>
    <source>
        <strain evidence="2">Huo1</strain>
        <tissue evidence="2">Leaf</tissue>
    </source>
</reference>
<dbReference type="EMBL" id="PNBA02000019">
    <property type="protein sequence ID" value="KAG6391845.1"/>
    <property type="molecule type" value="Genomic_DNA"/>
</dbReference>
<evidence type="ECO:0000313" key="2">
    <source>
        <dbReference type="EMBL" id="KAG6391845.1"/>
    </source>
</evidence>
<keyword evidence="1" id="KW-0472">Membrane</keyword>
<evidence type="ECO:0000256" key="1">
    <source>
        <dbReference type="SAM" id="Phobius"/>
    </source>
</evidence>
<keyword evidence="1" id="KW-0812">Transmembrane</keyword>
<organism evidence="2">
    <name type="scientific">Salvia splendens</name>
    <name type="common">Scarlet sage</name>
    <dbReference type="NCBI Taxonomy" id="180675"/>
    <lineage>
        <taxon>Eukaryota</taxon>
        <taxon>Viridiplantae</taxon>
        <taxon>Streptophyta</taxon>
        <taxon>Embryophyta</taxon>
        <taxon>Tracheophyta</taxon>
        <taxon>Spermatophyta</taxon>
        <taxon>Magnoliopsida</taxon>
        <taxon>eudicotyledons</taxon>
        <taxon>Gunneridae</taxon>
        <taxon>Pentapetalae</taxon>
        <taxon>asterids</taxon>
        <taxon>lamiids</taxon>
        <taxon>Lamiales</taxon>
        <taxon>Lamiaceae</taxon>
        <taxon>Nepetoideae</taxon>
        <taxon>Mentheae</taxon>
        <taxon>Salviinae</taxon>
        <taxon>Salvia</taxon>
        <taxon>Salvia subgen. Calosphace</taxon>
        <taxon>core Calosphace</taxon>
    </lineage>
</organism>
<gene>
    <name evidence="2" type="ORF">SASPL_149606</name>
</gene>
<sequence length="81" mass="9406">MEPPMGLWASLWSFIRFLPFFIGLLILGVLKGGVFPVFLLLDLGKMPNVSVRFTTGFMLEKWWHFEILHFGTVADLFRFGR</sequence>
<name>A0A8X8WB45_SALSN</name>
<keyword evidence="1" id="KW-1133">Transmembrane helix</keyword>
<dbReference type="Proteomes" id="UP000298416">
    <property type="component" value="Unassembled WGS sequence"/>
</dbReference>
<proteinExistence type="predicted"/>
<protein>
    <submittedName>
        <fullName evidence="2">Uncharacterized protein</fullName>
    </submittedName>
</protein>
<feature type="transmembrane region" description="Helical" evidence="1">
    <location>
        <begin position="20"/>
        <end position="41"/>
    </location>
</feature>
<keyword evidence="3" id="KW-1185">Reference proteome</keyword>
<dbReference type="AlphaFoldDB" id="A0A8X8WB45"/>
<reference evidence="2" key="1">
    <citation type="submission" date="2018-01" db="EMBL/GenBank/DDBJ databases">
        <authorList>
            <person name="Mao J.F."/>
        </authorList>
    </citation>
    <scope>NUCLEOTIDE SEQUENCE</scope>
    <source>
        <strain evidence="2">Huo1</strain>
        <tissue evidence="2">Leaf</tissue>
    </source>
</reference>